<reference evidence="2" key="1">
    <citation type="submission" date="2018-05" db="EMBL/GenBank/DDBJ databases">
        <authorList>
            <person name="Lanie J.A."/>
            <person name="Ng W.-L."/>
            <person name="Kazmierczak K.M."/>
            <person name="Andrzejewski T.M."/>
            <person name="Davidsen T.M."/>
            <person name="Wayne K.J."/>
            <person name="Tettelin H."/>
            <person name="Glass J.I."/>
            <person name="Rusch D."/>
            <person name="Podicherti R."/>
            <person name="Tsui H.-C.T."/>
            <person name="Winkler M.E."/>
        </authorList>
    </citation>
    <scope>NUCLEOTIDE SEQUENCE</scope>
</reference>
<feature type="compositionally biased region" description="Basic residues" evidence="1">
    <location>
        <begin position="26"/>
        <end position="46"/>
    </location>
</feature>
<feature type="compositionally biased region" description="Basic residues" evidence="1">
    <location>
        <begin position="107"/>
        <end position="134"/>
    </location>
</feature>
<feature type="compositionally biased region" description="Low complexity" evidence="1">
    <location>
        <begin position="79"/>
        <end position="92"/>
    </location>
</feature>
<dbReference type="EMBL" id="UINC01001725">
    <property type="protein sequence ID" value="SUZ87436.1"/>
    <property type="molecule type" value="Genomic_DNA"/>
</dbReference>
<feature type="compositionally biased region" description="Basic residues" evidence="1">
    <location>
        <begin position="69"/>
        <end position="78"/>
    </location>
</feature>
<name>A0A381R6R7_9ZZZZ</name>
<protein>
    <submittedName>
        <fullName evidence="2">Uncharacterized protein</fullName>
    </submittedName>
</protein>
<feature type="non-terminal residue" evidence="2">
    <location>
        <position position="1"/>
    </location>
</feature>
<accession>A0A381R6R7</accession>
<dbReference type="AlphaFoldDB" id="A0A381R6R7"/>
<sequence>PRPPRLVRARPAARLLVELPPPRGPGQRRLRRAARRSGGRRRHRPRLGWSPLPPGHARGARARCGARGPAHRLAHPGSRRPGGARSRPGAVRRGCRRRDRCADGRGHRPGAAHRRPRRRIGDRRWFVRRGRRPLPARGAPGPRRRPPHVGRPPARPGPSDRCPCLGRLGGAHPLDPPQLRPLAIRGLPEGVAGHAQTVAQGRAQPPRGPRL</sequence>
<feature type="region of interest" description="Disordered" evidence="1">
    <location>
        <begin position="1"/>
        <end position="211"/>
    </location>
</feature>
<proteinExistence type="predicted"/>
<evidence type="ECO:0000313" key="2">
    <source>
        <dbReference type="EMBL" id="SUZ87436.1"/>
    </source>
</evidence>
<feature type="non-terminal residue" evidence="2">
    <location>
        <position position="211"/>
    </location>
</feature>
<evidence type="ECO:0000256" key="1">
    <source>
        <dbReference type="SAM" id="MobiDB-lite"/>
    </source>
</evidence>
<feature type="compositionally biased region" description="Low complexity" evidence="1">
    <location>
        <begin position="9"/>
        <end position="18"/>
    </location>
</feature>
<organism evidence="2">
    <name type="scientific">marine metagenome</name>
    <dbReference type="NCBI Taxonomy" id="408172"/>
    <lineage>
        <taxon>unclassified sequences</taxon>
        <taxon>metagenomes</taxon>
        <taxon>ecological metagenomes</taxon>
    </lineage>
</organism>
<gene>
    <name evidence="2" type="ORF">METZ01_LOCUS40290</name>
</gene>